<sequence length="189" mass="20608">MAIRPADPSDSGPIAKLILLAIQDIANQLTGKTTESDVLRQLEAFLNVEGNRFSRSCILVEEIAGEAVGMILCYHGSDSVRLYKPILDYLRHNGDLAASIDEEADEDEYYIDAIAVDPSHQGKGIAKRLIAAAETKAAGLGYDKIALNVEMNNSGAHALYLKLGYEANKVITIHGKPYRHMVKPLPSFI</sequence>
<dbReference type="GO" id="GO:0016747">
    <property type="term" value="F:acyltransferase activity, transferring groups other than amino-acyl groups"/>
    <property type="evidence" value="ECO:0007669"/>
    <property type="project" value="InterPro"/>
</dbReference>
<keyword evidence="2" id="KW-0012">Acyltransferase</keyword>
<dbReference type="Pfam" id="PF00583">
    <property type="entry name" value="Acetyltransf_1"/>
    <property type="match status" value="1"/>
</dbReference>
<comment type="caution">
    <text evidence="4">The sequence shown here is derived from an EMBL/GenBank/DDBJ whole genome shotgun (WGS) entry which is preliminary data.</text>
</comment>
<dbReference type="RefSeq" id="WP_115992172.1">
    <property type="nucleotide sequence ID" value="NZ_QRDY01000003.1"/>
</dbReference>
<dbReference type="PANTHER" id="PTHR43877">
    <property type="entry name" value="AMINOALKYLPHOSPHONATE N-ACETYLTRANSFERASE-RELATED-RELATED"/>
    <property type="match status" value="1"/>
</dbReference>
<name>A0A3D9IQR1_9BACL</name>
<dbReference type="EMBL" id="QRDY01000003">
    <property type="protein sequence ID" value="RED64082.1"/>
    <property type="molecule type" value="Genomic_DNA"/>
</dbReference>
<dbReference type="InterPro" id="IPR000182">
    <property type="entry name" value="GNAT_dom"/>
</dbReference>
<feature type="domain" description="N-acetyltransferase" evidence="3">
    <location>
        <begin position="1"/>
        <end position="186"/>
    </location>
</feature>
<dbReference type="Proteomes" id="UP000256869">
    <property type="component" value="Unassembled WGS sequence"/>
</dbReference>
<keyword evidence="5" id="KW-1185">Reference proteome</keyword>
<reference evidence="4 5" key="1">
    <citation type="submission" date="2018-07" db="EMBL/GenBank/DDBJ databases">
        <title>Genomic Encyclopedia of Type Strains, Phase III (KMG-III): the genomes of soil and plant-associated and newly described type strains.</title>
        <authorList>
            <person name="Whitman W."/>
        </authorList>
    </citation>
    <scope>NUCLEOTIDE SEQUENCE [LARGE SCALE GENOMIC DNA]</scope>
    <source>
        <strain evidence="4 5">CECT 8236</strain>
    </source>
</reference>
<keyword evidence="4" id="KW-0687">Ribonucleoprotein</keyword>
<dbReference type="Gene3D" id="3.40.630.30">
    <property type="match status" value="1"/>
</dbReference>
<protein>
    <submittedName>
        <fullName evidence="4">Ribosomal protein S18 acetylase RimI-like enzyme</fullName>
    </submittedName>
</protein>
<keyword evidence="1" id="KW-0808">Transferase</keyword>
<dbReference type="InterPro" id="IPR016181">
    <property type="entry name" value="Acyl_CoA_acyltransferase"/>
</dbReference>
<dbReference type="PROSITE" id="PS51186">
    <property type="entry name" value="GNAT"/>
    <property type="match status" value="1"/>
</dbReference>
<evidence type="ECO:0000313" key="4">
    <source>
        <dbReference type="EMBL" id="RED64082.1"/>
    </source>
</evidence>
<dbReference type="SUPFAM" id="SSF55729">
    <property type="entry name" value="Acyl-CoA N-acyltransferases (Nat)"/>
    <property type="match status" value="1"/>
</dbReference>
<proteinExistence type="predicted"/>
<evidence type="ECO:0000259" key="3">
    <source>
        <dbReference type="PROSITE" id="PS51186"/>
    </source>
</evidence>
<dbReference type="GO" id="GO:0005840">
    <property type="term" value="C:ribosome"/>
    <property type="evidence" value="ECO:0007669"/>
    <property type="project" value="UniProtKB-KW"/>
</dbReference>
<dbReference type="OrthoDB" id="5319888at2"/>
<accession>A0A3D9IQR1</accession>
<organism evidence="4 5">
    <name type="scientific">Cohnella lupini</name>
    <dbReference type="NCBI Taxonomy" id="1294267"/>
    <lineage>
        <taxon>Bacteria</taxon>
        <taxon>Bacillati</taxon>
        <taxon>Bacillota</taxon>
        <taxon>Bacilli</taxon>
        <taxon>Bacillales</taxon>
        <taxon>Paenibacillaceae</taxon>
        <taxon>Cohnella</taxon>
    </lineage>
</organism>
<dbReference type="CDD" id="cd04301">
    <property type="entry name" value="NAT_SF"/>
    <property type="match status" value="1"/>
</dbReference>
<evidence type="ECO:0000256" key="1">
    <source>
        <dbReference type="ARBA" id="ARBA00022679"/>
    </source>
</evidence>
<dbReference type="AlphaFoldDB" id="A0A3D9IQR1"/>
<gene>
    <name evidence="4" type="ORF">DFP95_103323</name>
</gene>
<dbReference type="InterPro" id="IPR050832">
    <property type="entry name" value="Bact_Acetyltransf"/>
</dbReference>
<evidence type="ECO:0000313" key="5">
    <source>
        <dbReference type="Proteomes" id="UP000256869"/>
    </source>
</evidence>
<evidence type="ECO:0000256" key="2">
    <source>
        <dbReference type="ARBA" id="ARBA00023315"/>
    </source>
</evidence>
<keyword evidence="4" id="KW-0689">Ribosomal protein</keyword>